<feature type="region of interest" description="Disordered" evidence="1">
    <location>
        <begin position="1"/>
        <end position="48"/>
    </location>
</feature>
<gene>
    <name evidence="3" type="ORF">OG469_08605</name>
</gene>
<evidence type="ECO:0000313" key="3">
    <source>
        <dbReference type="EMBL" id="WUS55566.1"/>
    </source>
</evidence>
<dbReference type="Proteomes" id="UP001432014">
    <property type="component" value="Chromosome"/>
</dbReference>
<name>A0ABZ1W416_9ACTN</name>
<keyword evidence="2" id="KW-0472">Membrane</keyword>
<accession>A0ABZ1W416</accession>
<dbReference type="InterPro" id="IPR019099">
    <property type="entry name" value="Uncharacterised_PGPGW_TM"/>
</dbReference>
<keyword evidence="2" id="KW-0812">Transmembrane</keyword>
<dbReference type="RefSeq" id="WP_329499776.1">
    <property type="nucleotide sequence ID" value="NZ_CP108460.1"/>
</dbReference>
<feature type="compositionally biased region" description="Polar residues" evidence="1">
    <location>
        <begin position="1"/>
        <end position="10"/>
    </location>
</feature>
<evidence type="ECO:0000313" key="4">
    <source>
        <dbReference type="Proteomes" id="UP001432014"/>
    </source>
</evidence>
<proteinExistence type="predicted"/>
<keyword evidence="2" id="KW-1133">Transmembrane helix</keyword>
<sequence length="163" mass="17559">MAVRSDNTGTGEAVQDGTGAGQERPDGQDAPGAGPGAPDGGRPLGSRAPHFIRRSRPLHLSWQVVIFLVGLAVVVLGVVMLPLPGPGWVVIFLGMGIWATEFVWAQLALRWTRRKVAEAAQKAMDPRVRRRNLTLTAVGLVVIAGLGGWYLWKYGLTMPWNVT</sequence>
<dbReference type="InterPro" id="IPR013434">
    <property type="entry name" value="CHP02611"/>
</dbReference>
<feature type="compositionally biased region" description="Gly residues" evidence="1">
    <location>
        <begin position="33"/>
        <end position="43"/>
    </location>
</feature>
<organism evidence="3 4">
    <name type="scientific">Kitasatospora herbaricolor</name>
    <dbReference type="NCBI Taxonomy" id="68217"/>
    <lineage>
        <taxon>Bacteria</taxon>
        <taxon>Bacillati</taxon>
        <taxon>Actinomycetota</taxon>
        <taxon>Actinomycetes</taxon>
        <taxon>Kitasatosporales</taxon>
        <taxon>Streptomycetaceae</taxon>
        <taxon>Kitasatospora</taxon>
    </lineage>
</organism>
<dbReference type="NCBIfam" id="TIGR02611">
    <property type="entry name" value="TIGR02611 family protein"/>
    <property type="match status" value="1"/>
</dbReference>
<feature type="transmembrane region" description="Helical" evidence="2">
    <location>
        <begin position="60"/>
        <end position="81"/>
    </location>
</feature>
<evidence type="ECO:0000256" key="1">
    <source>
        <dbReference type="SAM" id="MobiDB-lite"/>
    </source>
</evidence>
<protein>
    <submittedName>
        <fullName evidence="3">TIGR02611 family protein</fullName>
    </submittedName>
</protein>
<dbReference type="EMBL" id="CP108482">
    <property type="protein sequence ID" value="WUS55566.1"/>
    <property type="molecule type" value="Genomic_DNA"/>
</dbReference>
<evidence type="ECO:0000256" key="2">
    <source>
        <dbReference type="SAM" id="Phobius"/>
    </source>
</evidence>
<dbReference type="Pfam" id="PF09656">
    <property type="entry name" value="PGPGW"/>
    <property type="match status" value="1"/>
</dbReference>
<reference evidence="3 4" key="1">
    <citation type="submission" date="2022-10" db="EMBL/GenBank/DDBJ databases">
        <title>The complete genomes of actinobacterial strains from the NBC collection.</title>
        <authorList>
            <person name="Joergensen T.S."/>
            <person name="Alvarez Arevalo M."/>
            <person name="Sterndorff E.B."/>
            <person name="Faurdal D."/>
            <person name="Vuksanovic O."/>
            <person name="Mourched A.-S."/>
            <person name="Charusanti P."/>
            <person name="Shaw S."/>
            <person name="Blin K."/>
            <person name="Weber T."/>
        </authorList>
    </citation>
    <scope>NUCLEOTIDE SEQUENCE [LARGE SCALE GENOMIC DNA]</scope>
    <source>
        <strain evidence="3 4">NBC_01247</strain>
    </source>
</reference>
<feature type="transmembrane region" description="Helical" evidence="2">
    <location>
        <begin position="87"/>
        <end position="111"/>
    </location>
</feature>
<feature type="transmembrane region" description="Helical" evidence="2">
    <location>
        <begin position="132"/>
        <end position="152"/>
    </location>
</feature>
<keyword evidence="4" id="KW-1185">Reference proteome</keyword>